<keyword evidence="12" id="KW-1185">Reference proteome</keyword>
<keyword evidence="2 10" id="KW-0004">4Fe-4S</keyword>
<dbReference type="Gene3D" id="3.20.20.540">
    <property type="entry name" value="Radical SAM ThiC family, central domain"/>
    <property type="match status" value="1"/>
</dbReference>
<dbReference type="FunFam" id="3.20.20.540:FF:000001">
    <property type="entry name" value="Phosphomethylpyrimidine synthase"/>
    <property type="match status" value="1"/>
</dbReference>
<dbReference type="HAMAP" id="MF_00089">
    <property type="entry name" value="ThiC"/>
    <property type="match status" value="1"/>
</dbReference>
<dbReference type="InterPro" id="IPR002817">
    <property type="entry name" value="ThiC/BzaA/B"/>
</dbReference>
<feature type="binding site" evidence="10">
    <location>
        <position position="412"/>
    </location>
    <ligand>
        <name>[4Fe-4S] cluster</name>
        <dbReference type="ChEBI" id="CHEBI:49883"/>
        <note>4Fe-4S-S-AdoMet</note>
    </ligand>
</feature>
<evidence type="ECO:0000256" key="8">
    <source>
        <dbReference type="ARBA" id="ARBA00023014"/>
    </source>
</evidence>
<dbReference type="Gene3D" id="6.10.250.620">
    <property type="match status" value="1"/>
</dbReference>
<evidence type="ECO:0000256" key="3">
    <source>
        <dbReference type="ARBA" id="ARBA00022691"/>
    </source>
</evidence>
<dbReference type="Pfam" id="PF01964">
    <property type="entry name" value="ThiC_Rad_SAM"/>
    <property type="match status" value="1"/>
</dbReference>
<dbReference type="STRING" id="429009.Adeg_0145"/>
<feature type="binding site" evidence="10">
    <location>
        <position position="269"/>
    </location>
    <ligand>
        <name>Zn(2+)</name>
        <dbReference type="ChEBI" id="CHEBI:29105"/>
    </ligand>
</feature>
<dbReference type="eggNOG" id="COG0422">
    <property type="taxonomic scope" value="Bacteria"/>
</dbReference>
<comment type="similarity">
    <text evidence="10">Belongs to the ThiC family.</text>
</comment>
<dbReference type="PANTHER" id="PTHR30557">
    <property type="entry name" value="THIAMINE BIOSYNTHESIS PROTEIN THIC"/>
    <property type="match status" value="1"/>
</dbReference>
<dbReference type="InterPro" id="IPR038521">
    <property type="entry name" value="ThiC/Bza_core_dom"/>
</dbReference>
<evidence type="ECO:0000256" key="10">
    <source>
        <dbReference type="HAMAP-Rule" id="MF_00089"/>
    </source>
</evidence>
<dbReference type="GO" id="GO:0009229">
    <property type="term" value="P:thiamine diphosphate biosynthetic process"/>
    <property type="evidence" value="ECO:0007669"/>
    <property type="project" value="UniProtKB-UniRule"/>
</dbReference>
<dbReference type="EC" id="4.1.99.17" evidence="10"/>
<dbReference type="GO" id="GO:0070284">
    <property type="term" value="F:phosphomethylpyrimidine synthase activity"/>
    <property type="evidence" value="ECO:0007669"/>
    <property type="project" value="UniProtKB-EC"/>
</dbReference>
<comment type="function">
    <text evidence="1 10">Catalyzes the synthesis of the hydroxymethylpyrimidine phosphate (HMP-P) moiety of thiamine from aminoimidazole ribotide (AIR) in a radical S-adenosyl-L-methionine (SAM)-dependent reaction.</text>
</comment>
<keyword evidence="4 10" id="KW-0479">Metal-binding</keyword>
<dbReference type="Proteomes" id="UP000002620">
    <property type="component" value="Chromosome"/>
</dbReference>
<proteinExistence type="inferred from homology"/>
<sequence length="434" mass="47047">MTQLEAARKGEVTPAMERVAAREGLAVEKVLEGVAAGKIVIPANHNHRNLDPTGIGAGLRTKVNANLGTSPQFPDPERELHKLQVALAAGADTVMDLSTGGDLDAVRRLILTHSPVPVGTVPIYQAAVEARERHRSIVAMTADELFEVIERQAADGVDFMTVHCGVTMESVERLKRQGRVTDIVSRGGCFILGWIIHHEEENPLYAQFDRLLDICRRYDVTLSLGDGLRPGALADATDRAQIQELIILGELVDRAREAGVQVMVEGPGHVPLDQVALNVQLQKSLCREAPFYVLGPLVTDVAPGYDHIVAAIGGAVAAMAGADFLCYVTPAEHLGLPTAEDVREGVIAARIAAHAADLVKGVPGAKEWDLAMSRARKRLDWEEQLRLALDPEKARRLRQERNPEGIRECTMCGEFCAMRLVAGFLGLDSKARTC</sequence>
<dbReference type="UniPathway" id="UPA00060"/>
<evidence type="ECO:0000256" key="1">
    <source>
        <dbReference type="ARBA" id="ARBA00003175"/>
    </source>
</evidence>
<evidence type="ECO:0000313" key="11">
    <source>
        <dbReference type="EMBL" id="ACX51317.1"/>
    </source>
</evidence>
<keyword evidence="8 10" id="KW-0411">Iron-sulfur</keyword>
<dbReference type="AlphaFoldDB" id="C9RAP0"/>
<evidence type="ECO:0000256" key="7">
    <source>
        <dbReference type="ARBA" id="ARBA00023004"/>
    </source>
</evidence>
<evidence type="ECO:0000256" key="5">
    <source>
        <dbReference type="ARBA" id="ARBA00022833"/>
    </source>
</evidence>
<protein>
    <recommendedName>
        <fullName evidence="10">Phosphomethylpyrimidine synthase</fullName>
        <ecNumber evidence="10">4.1.99.17</ecNumber>
    </recommendedName>
    <alternativeName>
        <fullName evidence="10">Hydroxymethylpyrimidine phosphate synthase</fullName>
        <shortName evidence="10">HMP-P synthase</shortName>
        <shortName evidence="10">HMP-phosphate synthase</shortName>
        <shortName evidence="10">HMPP synthase</shortName>
    </alternativeName>
    <alternativeName>
        <fullName evidence="10">Thiamine biosynthesis protein ThiC</fullName>
    </alternativeName>
</protein>
<evidence type="ECO:0000313" key="12">
    <source>
        <dbReference type="Proteomes" id="UP000002620"/>
    </source>
</evidence>
<keyword evidence="6 10" id="KW-0784">Thiamine biosynthesis</keyword>
<name>C9RAP0_AMMDK</name>
<dbReference type="HOGENOM" id="CLU_013181_2_2_9"/>
<feature type="binding site" evidence="10">
    <location>
        <position position="292"/>
    </location>
    <ligand>
        <name>substrate</name>
    </ligand>
</feature>
<keyword evidence="5 10" id="KW-0862">Zinc</keyword>
<dbReference type="OrthoDB" id="9805897at2"/>
<evidence type="ECO:0000256" key="6">
    <source>
        <dbReference type="ARBA" id="ARBA00022977"/>
    </source>
</evidence>
<reference evidence="11 12" key="1">
    <citation type="submission" date="2009-10" db="EMBL/GenBank/DDBJ databases">
        <title>Complete sequence of chromosome of Ammonifex degensii KC4.</title>
        <authorList>
            <consortium name="US DOE Joint Genome Institute"/>
            <person name="Kerfeld C."/>
            <person name="Goodner B."/>
            <person name="Huber H."/>
            <person name="Stetter K."/>
            <person name="Lucas S."/>
            <person name="Copeland A."/>
            <person name="Lapidus A."/>
            <person name="Glavina del Rio T."/>
            <person name="Dalin E."/>
            <person name="Tice H."/>
            <person name="Bruce D."/>
            <person name="Goodwin L."/>
            <person name="Pitluck S."/>
            <person name="Saunders E."/>
            <person name="Brettin T."/>
            <person name="Detter J.C."/>
            <person name="Han C."/>
            <person name="Larimer F."/>
            <person name="Land M."/>
            <person name="Hauser L."/>
            <person name="Kyrpides N."/>
            <person name="Ovchinnikova G."/>
            <person name="Richardson P."/>
        </authorList>
    </citation>
    <scope>NUCLEOTIDE SEQUENCE [LARGE SCALE GENOMIC DNA]</scope>
    <source>
        <strain evidence="12">DSM 10501 / KC4</strain>
    </source>
</reference>
<dbReference type="NCBIfam" id="NF009895">
    <property type="entry name" value="PRK13352.1"/>
    <property type="match status" value="1"/>
</dbReference>
<feature type="binding site" evidence="10">
    <location>
        <begin position="185"/>
        <end position="187"/>
    </location>
    <ligand>
        <name>substrate</name>
    </ligand>
</feature>
<gene>
    <name evidence="10" type="primary">thiC</name>
    <name evidence="11" type="ordered locus">Adeg_0145</name>
</gene>
<dbReference type="GO" id="GO:0008270">
    <property type="term" value="F:zinc ion binding"/>
    <property type="evidence" value="ECO:0007669"/>
    <property type="project" value="UniProtKB-UniRule"/>
</dbReference>
<dbReference type="KEGG" id="adg:Adeg_0145"/>
<dbReference type="RefSeq" id="WP_015738195.1">
    <property type="nucleotide sequence ID" value="NC_013385.1"/>
</dbReference>
<evidence type="ECO:0000256" key="4">
    <source>
        <dbReference type="ARBA" id="ARBA00022723"/>
    </source>
</evidence>
<dbReference type="SFLD" id="SFLDS00113">
    <property type="entry name" value="Radical_SAM_Phosphomethylpyrim"/>
    <property type="match status" value="1"/>
</dbReference>
<feature type="binding site" evidence="10">
    <location>
        <position position="416"/>
    </location>
    <ligand>
        <name>[4Fe-4S] cluster</name>
        <dbReference type="ChEBI" id="CHEBI:49883"/>
        <note>4Fe-4S-S-AdoMet</note>
    </ligand>
</feature>
<feature type="binding site" evidence="10">
    <location>
        <begin position="226"/>
        <end position="229"/>
    </location>
    <ligand>
        <name>substrate</name>
    </ligand>
</feature>
<dbReference type="PANTHER" id="PTHR30557:SF1">
    <property type="entry name" value="PHOSPHOMETHYLPYRIMIDINE SYNTHASE, CHLOROPLASTIC"/>
    <property type="match status" value="1"/>
</dbReference>
<feature type="binding site" evidence="10">
    <location>
        <position position="265"/>
    </location>
    <ligand>
        <name>substrate</name>
    </ligand>
</feature>
<feature type="binding site" evidence="10">
    <location>
        <position position="163"/>
    </location>
    <ligand>
        <name>substrate</name>
    </ligand>
</feature>
<evidence type="ECO:0000256" key="2">
    <source>
        <dbReference type="ARBA" id="ARBA00022485"/>
    </source>
</evidence>
<dbReference type="EMBL" id="CP001785">
    <property type="protein sequence ID" value="ACX51317.1"/>
    <property type="molecule type" value="Genomic_DNA"/>
</dbReference>
<dbReference type="NCBIfam" id="TIGR00190">
    <property type="entry name" value="thiC"/>
    <property type="match status" value="1"/>
</dbReference>
<dbReference type="SFLD" id="SFLDG01114">
    <property type="entry name" value="phosphomethylpyrimidine_syntha"/>
    <property type="match status" value="1"/>
</dbReference>
<keyword evidence="3 10" id="KW-0949">S-adenosyl-L-methionine</keyword>
<comment type="pathway">
    <text evidence="10">Cofactor biosynthesis; thiamine diphosphate biosynthesis.</text>
</comment>
<keyword evidence="9 10" id="KW-0456">Lyase</keyword>
<dbReference type="InterPro" id="IPR037509">
    <property type="entry name" value="ThiC"/>
</dbReference>
<keyword evidence="7 10" id="KW-0408">Iron</keyword>
<comment type="cofactor">
    <cofactor evidence="10">
        <name>[4Fe-4S] cluster</name>
        <dbReference type="ChEBI" id="CHEBI:49883"/>
    </cofactor>
    <text evidence="10">Binds 1 [4Fe-4S] cluster per subunit. The cluster is coordinated with 3 cysteines and an exchangeable S-adenosyl-L-methionine.</text>
</comment>
<feature type="binding site" evidence="10">
    <location>
        <position position="95"/>
    </location>
    <ligand>
        <name>substrate</name>
    </ligand>
</feature>
<feature type="binding site" evidence="10">
    <location>
        <position position="66"/>
    </location>
    <ligand>
        <name>substrate</name>
    </ligand>
</feature>
<dbReference type="GO" id="GO:0051539">
    <property type="term" value="F:4 iron, 4 sulfur cluster binding"/>
    <property type="evidence" value="ECO:0007669"/>
    <property type="project" value="UniProtKB-KW"/>
</dbReference>
<accession>C9RAP0</accession>
<feature type="binding site" evidence="10">
    <location>
        <position position="333"/>
    </location>
    <ligand>
        <name>Zn(2+)</name>
        <dbReference type="ChEBI" id="CHEBI:29105"/>
    </ligand>
</feature>
<dbReference type="GO" id="GO:0009228">
    <property type="term" value="P:thiamine biosynthetic process"/>
    <property type="evidence" value="ECO:0007669"/>
    <property type="project" value="UniProtKB-UniRule"/>
</dbReference>
<evidence type="ECO:0000256" key="9">
    <source>
        <dbReference type="ARBA" id="ARBA00023239"/>
    </source>
</evidence>
<organism evidence="11 12">
    <name type="scientific">Ammonifex degensii (strain DSM 10501 / KC4)</name>
    <dbReference type="NCBI Taxonomy" id="429009"/>
    <lineage>
        <taxon>Bacteria</taxon>
        <taxon>Bacillati</taxon>
        <taxon>Bacillota</taxon>
        <taxon>Clostridia</taxon>
        <taxon>Thermoanaerobacterales</taxon>
        <taxon>Thermoanaerobacteraceae</taxon>
        <taxon>Ammonifex</taxon>
    </lineage>
</organism>
<feature type="binding site" evidence="10">
    <location>
        <position position="124"/>
    </location>
    <ligand>
        <name>substrate</name>
    </ligand>
</feature>
<comment type="catalytic activity">
    <reaction evidence="10">
        <text>5-amino-1-(5-phospho-beta-D-ribosyl)imidazole + S-adenosyl-L-methionine = 4-amino-2-methyl-5-(phosphooxymethyl)pyrimidine + CO + 5'-deoxyadenosine + formate + L-methionine + 3 H(+)</text>
        <dbReference type="Rhea" id="RHEA:24840"/>
        <dbReference type="ChEBI" id="CHEBI:15378"/>
        <dbReference type="ChEBI" id="CHEBI:15740"/>
        <dbReference type="ChEBI" id="CHEBI:17245"/>
        <dbReference type="ChEBI" id="CHEBI:17319"/>
        <dbReference type="ChEBI" id="CHEBI:57844"/>
        <dbReference type="ChEBI" id="CHEBI:58354"/>
        <dbReference type="ChEBI" id="CHEBI:59789"/>
        <dbReference type="ChEBI" id="CHEBI:137981"/>
        <dbReference type="EC" id="4.1.99.17"/>
    </reaction>
</comment>
<feature type="binding site" evidence="10">
    <location>
        <position position="409"/>
    </location>
    <ligand>
        <name>[4Fe-4S] cluster</name>
        <dbReference type="ChEBI" id="CHEBI:49883"/>
        <note>4Fe-4S-S-AdoMet</note>
    </ligand>
</feature>
<dbReference type="SFLD" id="SFLDF00407">
    <property type="entry name" value="phosphomethylpyrimidine_syntha"/>
    <property type="match status" value="1"/>
</dbReference>